<dbReference type="EMBL" id="CP000112">
    <property type="protein sequence ID" value="ABB38995.1"/>
    <property type="molecule type" value="Genomic_DNA"/>
</dbReference>
<organism evidence="8 9">
    <name type="scientific">Oleidesulfovibrio alaskensis (strain ATCC BAA-1058 / DSM 17464 / G20)</name>
    <name type="common">Desulfovibrio alaskensis</name>
    <dbReference type="NCBI Taxonomy" id="207559"/>
    <lineage>
        <taxon>Bacteria</taxon>
        <taxon>Pseudomonadati</taxon>
        <taxon>Thermodesulfobacteriota</taxon>
        <taxon>Desulfovibrionia</taxon>
        <taxon>Desulfovibrionales</taxon>
        <taxon>Desulfovibrionaceae</taxon>
        <taxon>Oleidesulfovibrio</taxon>
    </lineage>
</organism>
<dbReference type="KEGG" id="dde:Dde_2198"/>
<proteinExistence type="inferred from homology"/>
<dbReference type="STRING" id="207559.Dde_2198"/>
<feature type="transmembrane region" description="Helical" evidence="7">
    <location>
        <begin position="45"/>
        <end position="63"/>
    </location>
</feature>
<comment type="subcellular location">
    <subcellularLocation>
        <location evidence="7">Cell inner membrane</location>
        <topology evidence="7">Multi-pass membrane protein</topology>
    </subcellularLocation>
    <subcellularLocation>
        <location evidence="1">Cell membrane</location>
        <topology evidence="1">Multi-pass membrane protein</topology>
    </subcellularLocation>
</comment>
<evidence type="ECO:0000256" key="7">
    <source>
        <dbReference type="RuleBase" id="RU362048"/>
    </source>
</evidence>
<dbReference type="HOGENOM" id="CLU_079909_1_1_7"/>
<comment type="similarity">
    <text evidence="2 7">Belongs to the UPF0056 (MarC) family.</text>
</comment>
<gene>
    <name evidence="8" type="ordered locus">Dde_2198</name>
</gene>
<keyword evidence="3" id="KW-1003">Cell membrane</keyword>
<evidence type="ECO:0000256" key="3">
    <source>
        <dbReference type="ARBA" id="ARBA00022475"/>
    </source>
</evidence>
<name>Q30ZA1_OLEA2</name>
<evidence type="ECO:0000313" key="8">
    <source>
        <dbReference type="EMBL" id="ABB38995.1"/>
    </source>
</evidence>
<dbReference type="GO" id="GO:0005886">
    <property type="term" value="C:plasma membrane"/>
    <property type="evidence" value="ECO:0007669"/>
    <property type="project" value="UniProtKB-SubCell"/>
</dbReference>
<evidence type="ECO:0000256" key="4">
    <source>
        <dbReference type="ARBA" id="ARBA00022692"/>
    </source>
</evidence>
<feature type="transmembrane region" description="Helical" evidence="7">
    <location>
        <begin position="181"/>
        <end position="200"/>
    </location>
</feature>
<evidence type="ECO:0000256" key="6">
    <source>
        <dbReference type="ARBA" id="ARBA00023136"/>
    </source>
</evidence>
<dbReference type="Proteomes" id="UP000002710">
    <property type="component" value="Chromosome"/>
</dbReference>
<dbReference type="PANTHER" id="PTHR33508:SF10">
    <property type="entry name" value="UPF0056 INNER MEMBRANE PROTEIN YHGN"/>
    <property type="match status" value="1"/>
</dbReference>
<feature type="transmembrane region" description="Helical" evidence="7">
    <location>
        <begin position="12"/>
        <end position="33"/>
    </location>
</feature>
<accession>Q30ZA1</accession>
<reference evidence="8 9" key="1">
    <citation type="journal article" date="2011" name="J. Bacteriol.">
        <title>Complete genome sequence and updated annotation of Desulfovibrio alaskensis G20.</title>
        <authorList>
            <person name="Hauser L.J."/>
            <person name="Land M.L."/>
            <person name="Brown S.D."/>
            <person name="Larimer F."/>
            <person name="Keller K.L."/>
            <person name="Rapp-Giles B.J."/>
            <person name="Price M.N."/>
            <person name="Lin M."/>
            <person name="Bruce D.C."/>
            <person name="Detter J.C."/>
            <person name="Tapia R."/>
            <person name="Han C.S."/>
            <person name="Goodwin L.A."/>
            <person name="Cheng J.F."/>
            <person name="Pitluck S."/>
            <person name="Copeland A."/>
            <person name="Lucas S."/>
            <person name="Nolan M."/>
            <person name="Lapidus A.L."/>
            <person name="Palumbo A.V."/>
            <person name="Wall J.D."/>
        </authorList>
    </citation>
    <scope>NUCLEOTIDE SEQUENCE [LARGE SCALE GENOMIC DNA]</scope>
    <source>
        <strain evidence="9">ATCC BAA 1058 / DSM 17464 / G20</strain>
    </source>
</reference>
<dbReference type="InterPro" id="IPR002771">
    <property type="entry name" value="Multi_antbiot-R_MarC"/>
</dbReference>
<evidence type="ECO:0000256" key="5">
    <source>
        <dbReference type="ARBA" id="ARBA00022989"/>
    </source>
</evidence>
<dbReference type="RefSeq" id="WP_011368090.1">
    <property type="nucleotide sequence ID" value="NC_007519.1"/>
</dbReference>
<feature type="transmembrane region" description="Helical" evidence="7">
    <location>
        <begin position="106"/>
        <end position="130"/>
    </location>
</feature>
<dbReference type="AlphaFoldDB" id="Q30ZA1"/>
<feature type="transmembrane region" description="Helical" evidence="7">
    <location>
        <begin position="142"/>
        <end position="160"/>
    </location>
</feature>
<keyword evidence="5 7" id="KW-1133">Transmembrane helix</keyword>
<dbReference type="PANTHER" id="PTHR33508">
    <property type="entry name" value="UPF0056 MEMBRANE PROTEIN YHCE"/>
    <property type="match status" value="1"/>
</dbReference>
<keyword evidence="9" id="KW-1185">Reference proteome</keyword>
<keyword evidence="6 7" id="KW-0472">Membrane</keyword>
<protein>
    <recommendedName>
        <fullName evidence="7">UPF0056 inner membrane protein</fullName>
    </recommendedName>
</protein>
<sequence>MADLSFRSVFEIALPLFLIMDPLGNAAVCIGMLKGTTPRAMRAILLRELCIALGIIFLFYYVGDAMLAMLDIHPSTLRLAGGIILFMISIKMIFPRDEGYTEKTQDPFIVPIAVPLIAGPSLLAAVMLYAHRAEAPFPGSPAVLLGILSAWLGTAVIMLFTPEMTRVLGKRGMRAAERLMGLILVLLAVQMLENGLMLFVQSLQSAL</sequence>
<evidence type="ECO:0000256" key="1">
    <source>
        <dbReference type="ARBA" id="ARBA00004651"/>
    </source>
</evidence>
<feature type="transmembrane region" description="Helical" evidence="7">
    <location>
        <begin position="75"/>
        <end position="94"/>
    </location>
</feature>
<dbReference type="Pfam" id="PF01914">
    <property type="entry name" value="MarC"/>
    <property type="match status" value="1"/>
</dbReference>
<evidence type="ECO:0000313" key="9">
    <source>
        <dbReference type="Proteomes" id="UP000002710"/>
    </source>
</evidence>
<evidence type="ECO:0000256" key="2">
    <source>
        <dbReference type="ARBA" id="ARBA00009784"/>
    </source>
</evidence>
<dbReference type="eggNOG" id="COG2095">
    <property type="taxonomic scope" value="Bacteria"/>
</dbReference>
<keyword evidence="4 7" id="KW-0812">Transmembrane</keyword>